<feature type="transmembrane region" description="Helical" evidence="1">
    <location>
        <begin position="341"/>
        <end position="361"/>
    </location>
</feature>
<protein>
    <recommendedName>
        <fullName evidence="2">Glycosyltransferase 2-like domain-containing protein</fullName>
    </recommendedName>
</protein>
<reference evidence="3 4" key="1">
    <citation type="submission" date="2018-05" db="EMBL/GenBank/DDBJ databases">
        <title>Rhodohalobacter halophilus gen. nov., sp. nov., a moderately halophilic member of the family Balneolaceae.</title>
        <authorList>
            <person name="Liu Z.-W."/>
        </authorList>
    </citation>
    <scope>NUCLEOTIDE SEQUENCE [LARGE SCALE GENOMIC DNA]</scope>
    <source>
        <strain evidence="3 4">8A47</strain>
    </source>
</reference>
<evidence type="ECO:0000313" key="4">
    <source>
        <dbReference type="Proteomes" id="UP000245533"/>
    </source>
</evidence>
<name>A0A316TUT8_9BACT</name>
<keyword evidence="1" id="KW-0812">Transmembrane</keyword>
<proteinExistence type="predicted"/>
<gene>
    <name evidence="3" type="ORF">DDZ15_04260</name>
</gene>
<dbReference type="InterPro" id="IPR001173">
    <property type="entry name" value="Glyco_trans_2-like"/>
</dbReference>
<evidence type="ECO:0000313" key="3">
    <source>
        <dbReference type="EMBL" id="PWN07481.1"/>
    </source>
</evidence>
<dbReference type="PANTHER" id="PTHR43646">
    <property type="entry name" value="GLYCOSYLTRANSFERASE"/>
    <property type="match status" value="1"/>
</dbReference>
<dbReference type="SUPFAM" id="SSF53448">
    <property type="entry name" value="Nucleotide-diphospho-sugar transferases"/>
    <property type="match status" value="1"/>
</dbReference>
<feature type="transmembrane region" description="Helical" evidence="1">
    <location>
        <begin position="199"/>
        <end position="217"/>
    </location>
</feature>
<keyword evidence="1" id="KW-0472">Membrane</keyword>
<dbReference type="Proteomes" id="UP000245533">
    <property type="component" value="Unassembled WGS sequence"/>
</dbReference>
<feature type="transmembrane region" description="Helical" evidence="1">
    <location>
        <begin position="308"/>
        <end position="335"/>
    </location>
</feature>
<dbReference type="PANTHER" id="PTHR43646:SF3">
    <property type="entry name" value="SLR1566 PROTEIN"/>
    <property type="match status" value="1"/>
</dbReference>
<comment type="caution">
    <text evidence="3">The sequence shown here is derived from an EMBL/GenBank/DDBJ whole genome shotgun (WGS) entry which is preliminary data.</text>
</comment>
<accession>A0A316TUT8</accession>
<feature type="transmembrane region" description="Helical" evidence="1">
    <location>
        <begin position="25"/>
        <end position="45"/>
    </location>
</feature>
<organism evidence="3 4">
    <name type="scientific">Rhodohalobacter mucosus</name>
    <dbReference type="NCBI Taxonomy" id="2079485"/>
    <lineage>
        <taxon>Bacteria</taxon>
        <taxon>Pseudomonadati</taxon>
        <taxon>Balneolota</taxon>
        <taxon>Balneolia</taxon>
        <taxon>Balneolales</taxon>
        <taxon>Balneolaceae</taxon>
        <taxon>Rhodohalobacter</taxon>
    </lineage>
</organism>
<dbReference type="Pfam" id="PF00535">
    <property type="entry name" value="Glycos_transf_2"/>
    <property type="match status" value="1"/>
</dbReference>
<evidence type="ECO:0000259" key="2">
    <source>
        <dbReference type="Pfam" id="PF00535"/>
    </source>
</evidence>
<feature type="domain" description="Glycosyltransferase 2-like" evidence="2">
    <location>
        <begin position="66"/>
        <end position="220"/>
    </location>
</feature>
<sequence>MIANCLPNFHNYLLQDPSSILTESFLFWSLFASLGWLLITSVILIRNRFELTGLPSIEKKADLKISVCIPARNEENTLPVLLPTVFSQKGVEFEVIVLNDGSTDRTGEVLNSFSNNHADTLRVVDGIDKPADWLGKPWACMQLSRHASPETDLLLFLDADTKLRPGTLQGIASAFREYKSDMITVWPQQILGTFWEKTVMPLVYYGLISVLPAVYVYRKPRWMPKRIYVRVSSMFAAANGQCIAFKKDAYQIIGGHEAVKQQIVEDVELAKAAKRAGLTVRMFHGTGSVLCRMYKNQSELFTGLRKNFLAGFGYSIPLFLSAAILHLIVFILPFAALLWSLFYPSAAIFSLSALSVTLILFHRLMLSIWFQWDPIYSFTHPIGVLWFQWLGLVKLYDHFTGKKVNWKGRNV</sequence>
<evidence type="ECO:0000256" key="1">
    <source>
        <dbReference type="SAM" id="Phobius"/>
    </source>
</evidence>
<dbReference type="CDD" id="cd00761">
    <property type="entry name" value="Glyco_tranf_GTA_type"/>
    <property type="match status" value="1"/>
</dbReference>
<dbReference type="AlphaFoldDB" id="A0A316TUT8"/>
<keyword evidence="4" id="KW-1185">Reference proteome</keyword>
<dbReference type="EMBL" id="QGGB01000003">
    <property type="protein sequence ID" value="PWN07481.1"/>
    <property type="molecule type" value="Genomic_DNA"/>
</dbReference>
<dbReference type="InterPro" id="IPR029044">
    <property type="entry name" value="Nucleotide-diphossugar_trans"/>
</dbReference>
<dbReference type="Gene3D" id="3.90.550.10">
    <property type="entry name" value="Spore Coat Polysaccharide Biosynthesis Protein SpsA, Chain A"/>
    <property type="match status" value="1"/>
</dbReference>
<keyword evidence="1" id="KW-1133">Transmembrane helix</keyword>